<feature type="domain" description="ParB-like N-terminal" evidence="1">
    <location>
        <begin position="3"/>
        <end position="89"/>
    </location>
</feature>
<evidence type="ECO:0000259" key="1">
    <source>
        <dbReference type="SMART" id="SM00470"/>
    </source>
</evidence>
<organism evidence="2 3">
    <name type="scientific">Photobacterium indicum</name>
    <dbReference type="NCBI Taxonomy" id="81447"/>
    <lineage>
        <taxon>Bacteria</taxon>
        <taxon>Pseudomonadati</taxon>
        <taxon>Pseudomonadota</taxon>
        <taxon>Gammaproteobacteria</taxon>
        <taxon>Vibrionales</taxon>
        <taxon>Vibrionaceae</taxon>
        <taxon>Photobacterium</taxon>
    </lineage>
</organism>
<protein>
    <recommendedName>
        <fullName evidence="1">ParB-like N-terminal domain-containing protein</fullName>
    </recommendedName>
</protein>
<evidence type="ECO:0000313" key="3">
    <source>
        <dbReference type="Proteomes" id="UP000241803"/>
    </source>
</evidence>
<dbReference type="RefSeq" id="WP_107252605.1">
    <property type="nucleotide sequence ID" value="NZ_PYOC01000001.1"/>
</dbReference>
<dbReference type="SMART" id="SM00470">
    <property type="entry name" value="ParB"/>
    <property type="match status" value="1"/>
</dbReference>
<dbReference type="Pfam" id="PF02195">
    <property type="entry name" value="ParB_N"/>
    <property type="match status" value="1"/>
</dbReference>
<comment type="caution">
    <text evidence="2">The sequence shown here is derived from an EMBL/GenBank/DDBJ whole genome shotgun (WGS) entry which is preliminary data.</text>
</comment>
<dbReference type="Gene3D" id="3.90.1530.10">
    <property type="entry name" value="Conserved hypothetical protein from pyrococcus furiosus pfu- 392566-001, ParB domain"/>
    <property type="match status" value="1"/>
</dbReference>
<dbReference type="Proteomes" id="UP000241803">
    <property type="component" value="Unassembled WGS sequence"/>
</dbReference>
<reference evidence="2 3" key="1">
    <citation type="submission" date="2018-03" db="EMBL/GenBank/DDBJ databases">
        <title>Whole genome sequencing of Histamine producing bacteria.</title>
        <authorList>
            <person name="Butler K."/>
        </authorList>
    </citation>
    <scope>NUCLEOTIDE SEQUENCE [LARGE SCALE GENOMIC DNA]</scope>
    <source>
        <strain evidence="2 3">ATCC 19614</strain>
    </source>
</reference>
<evidence type="ECO:0000313" key="2">
    <source>
        <dbReference type="EMBL" id="PSV50021.1"/>
    </source>
</evidence>
<sequence length="506" mass="56860">MVKLVSIDDVNPSTYNPRKADPQRLDILELSLRKLGFLLPIFCSKNGEILSGHQRHYVSERMGLTKIPCDYTDEMSLADRKAINIAFNRGTNDLGAADTPVNMTEALARINLESAASKVVDKDPTSKDFYRCLHARAVSVLKLTNANTGCWVNYARNMARLLYGKKIKMPIVCTPDNKVVNGIGRLQYAAEKGWKTIEVVYISYDEADLSHAMLNMLSMDFDIHNRYEDLLRYNSFRRARRSRSELGQGFLFTVAPSSRSKDFDVTKPENAKLWKRTHGRSVVDFGAGHLTETKILRSIGVNVTPFEPFRLGENNEINKSESVKIAREFIDTVKSGKKFTSVFISSVLNSVPFEGDRQKIACLCAALCSDSTRLYACASSATGSTSLKMTQGMDALAERQSTYATFSLDYEGGITIGDFQEKPKVQKYHTPTEFYALFKRYFKTVNVVDKLNNVRAVCMTPDRASILEDLRGAIEFEFNLPYPDDSRMGLVDDAIEAYSKRLGVEL</sequence>
<keyword evidence="3" id="KW-1185">Reference proteome</keyword>
<dbReference type="EMBL" id="PYOC01000001">
    <property type="protein sequence ID" value="PSV50021.1"/>
    <property type="molecule type" value="Genomic_DNA"/>
</dbReference>
<dbReference type="InterPro" id="IPR003115">
    <property type="entry name" value="ParB_N"/>
</dbReference>
<name>A0A2T3LF62_9GAMM</name>
<dbReference type="InterPro" id="IPR036086">
    <property type="entry name" value="ParB/Sulfiredoxin_sf"/>
</dbReference>
<dbReference type="AlphaFoldDB" id="A0A2T3LF62"/>
<accession>A0A2T3LF62</accession>
<proteinExistence type="predicted"/>
<dbReference type="SUPFAM" id="SSF110849">
    <property type="entry name" value="ParB/Sulfiredoxin"/>
    <property type="match status" value="1"/>
</dbReference>
<gene>
    <name evidence="2" type="ORF">C9J47_05585</name>
</gene>